<keyword evidence="2 5" id="KW-0547">Nucleotide-binding</keyword>
<dbReference type="RefSeq" id="WP_219874919.1">
    <property type="nucleotide sequence ID" value="NZ_JAHZIJ010000027.1"/>
</dbReference>
<dbReference type="PROSITE" id="PS00107">
    <property type="entry name" value="PROTEIN_KINASE_ATP"/>
    <property type="match status" value="1"/>
</dbReference>
<dbReference type="Gene3D" id="3.30.200.20">
    <property type="entry name" value="Phosphorylase Kinase, domain 1"/>
    <property type="match status" value="1"/>
</dbReference>
<dbReference type="InterPro" id="IPR011009">
    <property type="entry name" value="Kinase-like_dom_sf"/>
</dbReference>
<comment type="caution">
    <text evidence="7">The sequence shown here is derived from an EMBL/GenBank/DDBJ whole genome shotgun (WGS) entry which is preliminary data.</text>
</comment>
<evidence type="ECO:0000313" key="8">
    <source>
        <dbReference type="Proteomes" id="UP000812277"/>
    </source>
</evidence>
<keyword evidence="1" id="KW-0808">Transferase</keyword>
<evidence type="ECO:0000256" key="5">
    <source>
        <dbReference type="PROSITE-ProRule" id="PRU10141"/>
    </source>
</evidence>
<proteinExistence type="predicted"/>
<keyword evidence="3 7" id="KW-0418">Kinase</keyword>
<protein>
    <submittedName>
        <fullName evidence="7">Serine/threonine protein kinase</fullName>
    </submittedName>
</protein>
<dbReference type="CDD" id="cd14014">
    <property type="entry name" value="STKc_PknB_like"/>
    <property type="match status" value="1"/>
</dbReference>
<dbReference type="PANTHER" id="PTHR43289:SF34">
    <property type="entry name" value="SERINE_THREONINE-PROTEIN KINASE YBDM-RELATED"/>
    <property type="match status" value="1"/>
</dbReference>
<dbReference type="SMART" id="SM00220">
    <property type="entry name" value="S_TKc"/>
    <property type="match status" value="1"/>
</dbReference>
<keyword evidence="4 5" id="KW-0067">ATP-binding</keyword>
<dbReference type="SUPFAM" id="SSF56112">
    <property type="entry name" value="Protein kinase-like (PK-like)"/>
    <property type="match status" value="1"/>
</dbReference>
<dbReference type="PROSITE" id="PS50011">
    <property type="entry name" value="PROTEIN_KINASE_DOM"/>
    <property type="match status" value="1"/>
</dbReference>
<evidence type="ECO:0000313" key="7">
    <source>
        <dbReference type="EMBL" id="MBW7477599.1"/>
    </source>
</evidence>
<feature type="domain" description="Protein kinase" evidence="6">
    <location>
        <begin position="19"/>
        <end position="283"/>
    </location>
</feature>
<reference evidence="7 8" key="1">
    <citation type="submission" date="2021-07" db="EMBL/GenBank/DDBJ databases">
        <title>Paenibacillus radiodurans sp. nov., isolated from the southeastern edge of Tengger Desert.</title>
        <authorList>
            <person name="Zhang G."/>
        </authorList>
    </citation>
    <scope>NUCLEOTIDE SEQUENCE [LARGE SCALE GENOMIC DNA]</scope>
    <source>
        <strain evidence="7 8">DT7-4</strain>
    </source>
</reference>
<evidence type="ECO:0000256" key="4">
    <source>
        <dbReference type="ARBA" id="ARBA00022840"/>
    </source>
</evidence>
<dbReference type="GO" id="GO:0004674">
    <property type="term" value="F:protein serine/threonine kinase activity"/>
    <property type="evidence" value="ECO:0007669"/>
    <property type="project" value="UniProtKB-KW"/>
</dbReference>
<dbReference type="PANTHER" id="PTHR43289">
    <property type="entry name" value="MITOGEN-ACTIVATED PROTEIN KINASE KINASE KINASE 20-RELATED"/>
    <property type="match status" value="1"/>
</dbReference>
<dbReference type="Gene3D" id="1.10.510.10">
    <property type="entry name" value="Transferase(Phosphotransferase) domain 1"/>
    <property type="match status" value="1"/>
</dbReference>
<dbReference type="EMBL" id="JAHZIJ010000027">
    <property type="protein sequence ID" value="MBW7477599.1"/>
    <property type="molecule type" value="Genomic_DNA"/>
</dbReference>
<sequence>MNNVPQEGLANDAIIGGRYRIVGFIGSGGMGEVYAVEDMRLQGKLRALKVNKPTSEPAKNCVEEASLLMRLNHPRLPAIVDYYPPDDAGVEMLVMDYIDGATMQSYVQAQDGVIAVEAVIGIGIQLCEALHYLHMQQPPIIHRDLKPSNVMISSSGHIRLIDFGIARRYKNYQQQDTVMLGTPGFAAPEQGGESQSDARTDIYGLGALLYYLLSGGHVFTPQRSPYMVQLPEPLAAVIDRMMDERPGCRYASMKETQAALMACLPHGRQYPDNMQAGLSTTWAESLAAGYPARTEDSTAAEGAASRPLHVAVASLCPGAGATFVSLTLAHLLGLRGIACAAVEYWELEPEWHALLDFARARQSATASAPQDPRYIRAYRDGVLWHALEPTGRHEGADLGLKYRLMLENVSQRIIVTDLSSRWLGKDGEEQLLRADILLFVVDPHPAKWTPTRIGASAALCSERASHNLSTLWIANRDMAFPSRREWLRSMPSRPVAAIPQLPPEEWTQKLWRGGWVTAHGPWLRLMERAFEPIFAKLFA</sequence>
<organism evidence="7 8">
    <name type="scientific">Paenibacillus oenotherae</name>
    <dbReference type="NCBI Taxonomy" id="1435645"/>
    <lineage>
        <taxon>Bacteria</taxon>
        <taxon>Bacillati</taxon>
        <taxon>Bacillota</taxon>
        <taxon>Bacilli</taxon>
        <taxon>Bacillales</taxon>
        <taxon>Paenibacillaceae</taxon>
        <taxon>Paenibacillus</taxon>
    </lineage>
</organism>
<keyword evidence="8" id="KW-1185">Reference proteome</keyword>
<evidence type="ECO:0000256" key="3">
    <source>
        <dbReference type="ARBA" id="ARBA00022777"/>
    </source>
</evidence>
<dbReference type="Pfam" id="PF00069">
    <property type="entry name" value="Pkinase"/>
    <property type="match status" value="1"/>
</dbReference>
<evidence type="ECO:0000256" key="2">
    <source>
        <dbReference type="ARBA" id="ARBA00022741"/>
    </source>
</evidence>
<dbReference type="PROSITE" id="PS00108">
    <property type="entry name" value="PROTEIN_KINASE_ST"/>
    <property type="match status" value="1"/>
</dbReference>
<dbReference type="InterPro" id="IPR017441">
    <property type="entry name" value="Protein_kinase_ATP_BS"/>
</dbReference>
<accession>A0ABS7DCE9</accession>
<dbReference type="InterPro" id="IPR000719">
    <property type="entry name" value="Prot_kinase_dom"/>
</dbReference>
<gene>
    <name evidence="7" type="ORF">K0T92_23035</name>
</gene>
<dbReference type="Proteomes" id="UP000812277">
    <property type="component" value="Unassembled WGS sequence"/>
</dbReference>
<evidence type="ECO:0000256" key="1">
    <source>
        <dbReference type="ARBA" id="ARBA00022679"/>
    </source>
</evidence>
<feature type="binding site" evidence="5">
    <location>
        <position position="49"/>
    </location>
    <ligand>
        <name>ATP</name>
        <dbReference type="ChEBI" id="CHEBI:30616"/>
    </ligand>
</feature>
<name>A0ABS7DCE9_9BACL</name>
<dbReference type="InterPro" id="IPR008271">
    <property type="entry name" value="Ser/Thr_kinase_AS"/>
</dbReference>
<evidence type="ECO:0000259" key="6">
    <source>
        <dbReference type="PROSITE" id="PS50011"/>
    </source>
</evidence>
<keyword evidence="7" id="KW-0723">Serine/threonine-protein kinase</keyword>